<dbReference type="Pfam" id="PF02301">
    <property type="entry name" value="HORMA"/>
    <property type="match status" value="1"/>
</dbReference>
<dbReference type="RefSeq" id="XP_027200256.1">
    <property type="nucleotide sequence ID" value="XM_027344455.1"/>
</dbReference>
<name>A0A6P6Y5H4_DERPT</name>
<reference evidence="9" key="1">
    <citation type="submission" date="2025-08" db="UniProtKB">
        <authorList>
            <consortium name="RefSeq"/>
        </authorList>
    </citation>
    <scope>IDENTIFICATION</scope>
    <source>
        <strain evidence="9">Airmid</strain>
    </source>
</reference>
<dbReference type="PANTHER" id="PTHR48225">
    <property type="entry name" value="HORMA DOMAIN-CONTAINING PROTEIN 1"/>
    <property type="match status" value="1"/>
</dbReference>
<dbReference type="PROSITE" id="PS50815">
    <property type="entry name" value="HORMA"/>
    <property type="match status" value="1"/>
</dbReference>
<evidence type="ECO:0000256" key="4">
    <source>
        <dbReference type="ARBA" id="ARBA00023242"/>
    </source>
</evidence>
<dbReference type="Proteomes" id="UP000515146">
    <property type="component" value="Unplaced"/>
</dbReference>
<proteinExistence type="predicted"/>
<dbReference type="GO" id="GO:0005634">
    <property type="term" value="C:nucleus"/>
    <property type="evidence" value="ECO:0007669"/>
    <property type="project" value="UniProtKB-SubCell"/>
</dbReference>
<dbReference type="InterPro" id="IPR051294">
    <property type="entry name" value="HORMA_MeioticProgression"/>
</dbReference>
<comment type="subcellular location">
    <subcellularLocation>
        <location evidence="2">Chromosome</location>
    </subcellularLocation>
    <subcellularLocation>
        <location evidence="1">Nucleus</location>
    </subcellularLocation>
</comment>
<evidence type="ECO:0000313" key="8">
    <source>
        <dbReference type="Proteomes" id="UP000515146"/>
    </source>
</evidence>
<dbReference type="OrthoDB" id="1928087at2759"/>
<feature type="domain" description="HORMA" evidence="7">
    <location>
        <begin position="15"/>
        <end position="195"/>
    </location>
</feature>
<sequence>MESSQEKNQSNMNNDDLKSYFCKLTGYTLSTILYVRNFFTENSYWPLDFGPIRLRILKKSSNEAVENLINYMNNCFQPLKRQYLKTLIMEIHDSFDAIESYELNYDYSLQLNDDHLGFPRKNDIDLMLNLLDTLEHMKSIPKNRHYHVVFKLYYNDTAPLDYEPFGFVPHKSKNNETLNIIHNITTREQLFSIQIKSREENSKDPDYDHQESNRRFQQLYRNS</sequence>
<dbReference type="InterPro" id="IPR003511">
    <property type="entry name" value="HORMA_dom"/>
</dbReference>
<dbReference type="Gene3D" id="3.30.900.10">
    <property type="entry name" value="HORMA domain"/>
    <property type="match status" value="1"/>
</dbReference>
<organism evidence="8 9">
    <name type="scientific">Dermatophagoides pteronyssinus</name>
    <name type="common">European house dust mite</name>
    <dbReference type="NCBI Taxonomy" id="6956"/>
    <lineage>
        <taxon>Eukaryota</taxon>
        <taxon>Metazoa</taxon>
        <taxon>Ecdysozoa</taxon>
        <taxon>Arthropoda</taxon>
        <taxon>Chelicerata</taxon>
        <taxon>Arachnida</taxon>
        <taxon>Acari</taxon>
        <taxon>Acariformes</taxon>
        <taxon>Sarcoptiformes</taxon>
        <taxon>Astigmata</taxon>
        <taxon>Psoroptidia</taxon>
        <taxon>Analgoidea</taxon>
        <taxon>Pyroglyphidae</taxon>
        <taxon>Dermatophagoidinae</taxon>
        <taxon>Dermatophagoides</taxon>
    </lineage>
</organism>
<dbReference type="GeneID" id="113794336"/>
<gene>
    <name evidence="9" type="primary">LOC113794336</name>
</gene>
<dbReference type="SUPFAM" id="SSF56019">
    <property type="entry name" value="The spindle assembly checkpoint protein mad2"/>
    <property type="match status" value="1"/>
</dbReference>
<evidence type="ECO:0000256" key="3">
    <source>
        <dbReference type="ARBA" id="ARBA00022454"/>
    </source>
</evidence>
<dbReference type="InterPro" id="IPR036570">
    <property type="entry name" value="HORMA_dom_sf"/>
</dbReference>
<dbReference type="PANTHER" id="PTHR48225:SF7">
    <property type="entry name" value="MEIOSIS-SPECIFIC PROTEIN HOP1"/>
    <property type="match status" value="1"/>
</dbReference>
<dbReference type="OMA" id="GCFHALE"/>
<evidence type="ECO:0000256" key="1">
    <source>
        <dbReference type="ARBA" id="ARBA00004123"/>
    </source>
</evidence>
<dbReference type="KEGG" id="dpte:113794336"/>
<evidence type="ECO:0000256" key="5">
    <source>
        <dbReference type="ARBA" id="ARBA00023254"/>
    </source>
</evidence>
<evidence type="ECO:0000259" key="7">
    <source>
        <dbReference type="PROSITE" id="PS50815"/>
    </source>
</evidence>
<keyword evidence="8" id="KW-1185">Reference proteome</keyword>
<keyword evidence="5" id="KW-0469">Meiosis</keyword>
<dbReference type="GO" id="GO:0051321">
    <property type="term" value="P:meiotic cell cycle"/>
    <property type="evidence" value="ECO:0007669"/>
    <property type="project" value="UniProtKB-KW"/>
</dbReference>
<evidence type="ECO:0000313" key="9">
    <source>
        <dbReference type="RefSeq" id="XP_027200256.1"/>
    </source>
</evidence>
<protein>
    <submittedName>
        <fullName evidence="9">HORMA domain-containing protein 1-like</fullName>
    </submittedName>
</protein>
<dbReference type="GO" id="GO:0005694">
    <property type="term" value="C:chromosome"/>
    <property type="evidence" value="ECO:0007669"/>
    <property type="project" value="UniProtKB-SubCell"/>
</dbReference>
<keyword evidence="3" id="KW-0158">Chromosome</keyword>
<feature type="compositionally biased region" description="Basic and acidic residues" evidence="6">
    <location>
        <begin position="199"/>
        <end position="214"/>
    </location>
</feature>
<dbReference type="InParanoid" id="A0A6P6Y5H4"/>
<feature type="region of interest" description="Disordered" evidence="6">
    <location>
        <begin position="199"/>
        <end position="223"/>
    </location>
</feature>
<keyword evidence="4" id="KW-0539">Nucleus</keyword>
<evidence type="ECO:0000256" key="2">
    <source>
        <dbReference type="ARBA" id="ARBA00004286"/>
    </source>
</evidence>
<dbReference type="AlphaFoldDB" id="A0A6P6Y5H4"/>
<accession>A0A6P6Y5H4</accession>
<evidence type="ECO:0000256" key="6">
    <source>
        <dbReference type="SAM" id="MobiDB-lite"/>
    </source>
</evidence>